<sequence length="82" mass="9608">MLKSNVILFIKQVEFSAEALPNSWNHLDLFEFYGIFESNSKQAYRMKKLGRGMQRTDIYQSIVMLVMLDRFPVKDIPSDIGF</sequence>
<dbReference type="EMBL" id="CADEPM010000005">
    <property type="protein sequence ID" value="CAB3405694.1"/>
    <property type="molecule type" value="Genomic_DNA"/>
</dbReference>
<keyword evidence="3" id="KW-1185">Reference proteome</keyword>
<reference evidence="1 3" key="1">
    <citation type="submission" date="2020-04" db="EMBL/GenBank/DDBJ databases">
        <authorList>
            <person name="Laetsch R D."/>
            <person name="Stevens L."/>
            <person name="Kumar S."/>
            <person name="Blaxter L. M."/>
        </authorList>
    </citation>
    <scope>NUCLEOTIDE SEQUENCE [LARGE SCALE GENOMIC DNA]</scope>
</reference>
<dbReference type="AlphaFoldDB" id="A0A8S1F147"/>
<comment type="caution">
    <text evidence="1">The sequence shown here is derived from an EMBL/GenBank/DDBJ whole genome shotgun (WGS) entry which is preliminary data.</text>
</comment>
<accession>A0A8S1F147</accession>
<evidence type="ECO:0000313" key="1">
    <source>
        <dbReference type="EMBL" id="CAB3405694.1"/>
    </source>
</evidence>
<protein>
    <submittedName>
        <fullName evidence="1">Uncharacterized protein</fullName>
    </submittedName>
</protein>
<name>A0A8S1F147_9PELO</name>
<dbReference type="EMBL" id="CADEPM010000005">
    <property type="protein sequence ID" value="CAB3405695.1"/>
    <property type="molecule type" value="Genomic_DNA"/>
</dbReference>
<evidence type="ECO:0000313" key="2">
    <source>
        <dbReference type="EMBL" id="CAB3405695.1"/>
    </source>
</evidence>
<evidence type="ECO:0000313" key="3">
    <source>
        <dbReference type="Proteomes" id="UP000494206"/>
    </source>
</evidence>
<organism evidence="1 3">
    <name type="scientific">Caenorhabditis bovis</name>
    <dbReference type="NCBI Taxonomy" id="2654633"/>
    <lineage>
        <taxon>Eukaryota</taxon>
        <taxon>Metazoa</taxon>
        <taxon>Ecdysozoa</taxon>
        <taxon>Nematoda</taxon>
        <taxon>Chromadorea</taxon>
        <taxon>Rhabditida</taxon>
        <taxon>Rhabditina</taxon>
        <taxon>Rhabditomorpha</taxon>
        <taxon>Rhabditoidea</taxon>
        <taxon>Rhabditidae</taxon>
        <taxon>Peloderinae</taxon>
        <taxon>Caenorhabditis</taxon>
    </lineage>
</organism>
<gene>
    <name evidence="1" type="ORF">CBOVIS_LOCUS7860</name>
    <name evidence="2" type="ORF">CBOVIS_LOCUS7861</name>
</gene>
<dbReference type="Proteomes" id="UP000494206">
    <property type="component" value="Unassembled WGS sequence"/>
</dbReference>
<proteinExistence type="predicted"/>